<evidence type="ECO:0000313" key="3">
    <source>
        <dbReference type="EMBL" id="QPI51944.1"/>
    </source>
</evidence>
<gene>
    <name evidence="3" type="primary">bla</name>
    <name evidence="3" type="ORF">IV454_10845</name>
</gene>
<keyword evidence="4" id="KW-1185">Reference proteome</keyword>
<name>A0AA48WHZ2_9BURK</name>
<dbReference type="NCBIfam" id="NF033105">
    <property type="entry name" value="bla_subclass_B3"/>
    <property type="match status" value="1"/>
</dbReference>
<dbReference type="Pfam" id="PF00753">
    <property type="entry name" value="Lactamase_B"/>
    <property type="match status" value="1"/>
</dbReference>
<sequence>MAILRRLALALAIAATGMTAAQAGAGDEDVKCAMCAEWNQPQQPFQIVGNTYYVGPRGLSAVLVTGDQGHILLDGALPQSAPLIIRNIEALGFRIEDVKLIVNSHAHDDHAGGIARLQRASGATVAASALAARALRAGLVGPDDPQYKADGPDRFPRVAQVTEVANGAILRVGALAVTAHLTPGHTTGGTTWSWQSCENRSCFDVVYADSLNPMSQDGFRFLGSATAPDHSASFQASIDKVAALRCDVMIPVHPGFADLVEKQAARTPGNNPFIDPGACRRYAADAHARLAERLQREAAQ</sequence>
<dbReference type="Proteomes" id="UP000662888">
    <property type="component" value="Chromosome"/>
</dbReference>
<evidence type="ECO:0000259" key="2">
    <source>
        <dbReference type="SMART" id="SM00849"/>
    </source>
</evidence>
<dbReference type="InterPro" id="IPR036866">
    <property type="entry name" value="RibonucZ/Hydroxyglut_hydro"/>
</dbReference>
<organism evidence="3 4">
    <name type="scientific">Massilia antarctica</name>
    <dbReference type="NCBI Taxonomy" id="2765360"/>
    <lineage>
        <taxon>Bacteria</taxon>
        <taxon>Pseudomonadati</taxon>
        <taxon>Pseudomonadota</taxon>
        <taxon>Betaproteobacteria</taxon>
        <taxon>Burkholderiales</taxon>
        <taxon>Oxalobacteraceae</taxon>
        <taxon>Telluria group</taxon>
        <taxon>Massilia</taxon>
    </lineage>
</organism>
<feature type="signal peptide" evidence="1">
    <location>
        <begin position="1"/>
        <end position="23"/>
    </location>
</feature>
<feature type="domain" description="Metallo-beta-lactamase" evidence="2">
    <location>
        <begin position="58"/>
        <end position="253"/>
    </location>
</feature>
<protein>
    <submittedName>
        <fullName evidence="3">Subclass B3 metallo-beta-lactamase</fullName>
    </submittedName>
</protein>
<keyword evidence="1" id="KW-0732">Signal</keyword>
<dbReference type="EMBL" id="CP065053">
    <property type="protein sequence ID" value="QPI51944.1"/>
    <property type="molecule type" value="Genomic_DNA"/>
</dbReference>
<dbReference type="PANTHER" id="PTHR42951">
    <property type="entry name" value="METALLO-BETA-LACTAMASE DOMAIN-CONTAINING"/>
    <property type="match status" value="1"/>
</dbReference>
<dbReference type="RefSeq" id="WP_206091461.1">
    <property type="nucleotide sequence ID" value="NZ_CP065053.1"/>
</dbReference>
<dbReference type="InterPro" id="IPR050855">
    <property type="entry name" value="NDM-1-like"/>
</dbReference>
<dbReference type="NCBIfam" id="NF012229">
    <property type="entry name" value="bla_class_B_core"/>
    <property type="match status" value="1"/>
</dbReference>
<reference evidence="3 4" key="1">
    <citation type="submission" date="2020-11" db="EMBL/GenBank/DDBJ databases">
        <authorList>
            <person name="Sun Q."/>
        </authorList>
    </citation>
    <scope>NUCLEOTIDE SEQUENCE [LARGE SCALE GENOMIC DNA]</scope>
    <source>
        <strain evidence="3 4">P8398</strain>
    </source>
</reference>
<dbReference type="SUPFAM" id="SSF56281">
    <property type="entry name" value="Metallo-hydrolase/oxidoreductase"/>
    <property type="match status" value="1"/>
</dbReference>
<feature type="chain" id="PRO_5046137079" evidence="1">
    <location>
        <begin position="24"/>
        <end position="300"/>
    </location>
</feature>
<dbReference type="Gene3D" id="3.60.15.10">
    <property type="entry name" value="Ribonuclease Z/Hydroxyacylglutathione hydrolase-like"/>
    <property type="match status" value="1"/>
</dbReference>
<proteinExistence type="predicted"/>
<evidence type="ECO:0000256" key="1">
    <source>
        <dbReference type="SAM" id="SignalP"/>
    </source>
</evidence>
<dbReference type="SMART" id="SM00849">
    <property type="entry name" value="Lactamase_B"/>
    <property type="match status" value="1"/>
</dbReference>
<evidence type="ECO:0000313" key="4">
    <source>
        <dbReference type="Proteomes" id="UP000662888"/>
    </source>
</evidence>
<dbReference type="InterPro" id="IPR001279">
    <property type="entry name" value="Metallo-B-lactamas"/>
</dbReference>
<accession>A0AA48WHZ2</accession>